<evidence type="ECO:0000313" key="1">
    <source>
        <dbReference type="EMBL" id="SVD13024.1"/>
    </source>
</evidence>
<protein>
    <submittedName>
        <fullName evidence="1">Uncharacterized protein</fullName>
    </submittedName>
</protein>
<dbReference type="EMBL" id="UINC01131364">
    <property type="protein sequence ID" value="SVD13024.1"/>
    <property type="molecule type" value="Genomic_DNA"/>
</dbReference>
<dbReference type="InterPro" id="IPR006311">
    <property type="entry name" value="TAT_signal"/>
</dbReference>
<reference evidence="1" key="1">
    <citation type="submission" date="2018-05" db="EMBL/GenBank/DDBJ databases">
        <authorList>
            <person name="Lanie J.A."/>
            <person name="Ng W.-L."/>
            <person name="Kazmierczak K.M."/>
            <person name="Andrzejewski T.M."/>
            <person name="Davidsen T.M."/>
            <person name="Wayne K.J."/>
            <person name="Tettelin H."/>
            <person name="Glass J.I."/>
            <person name="Rusch D."/>
            <person name="Podicherti R."/>
            <person name="Tsui H.-C.T."/>
            <person name="Winkler M.E."/>
        </authorList>
    </citation>
    <scope>NUCLEOTIDE SEQUENCE</scope>
</reference>
<proteinExistence type="predicted"/>
<dbReference type="Pfam" id="PF07394">
    <property type="entry name" value="DUF1501"/>
    <property type="match status" value="1"/>
</dbReference>
<dbReference type="InterPro" id="IPR010869">
    <property type="entry name" value="DUF1501"/>
</dbReference>
<dbReference type="PROSITE" id="PS51318">
    <property type="entry name" value="TAT"/>
    <property type="match status" value="1"/>
</dbReference>
<accession>A0A382SSX9</accession>
<dbReference type="AlphaFoldDB" id="A0A382SSX9"/>
<name>A0A382SSX9_9ZZZZ</name>
<sequence length="234" mass="25351">MNSLRSFGISRRQALRGVGCGFGGLAMGAMAHRVAAAANPLMPKLVHHAPKAKRVIFLFMAGGVSHVDSFDYKQKLFDDDGKMVRFDDARTLAKTRKIVEHRVKKPLWKFKNYGQCGQPVSELFPHMAKHADDLCILKGMRTEGVAHGPSTLFMHSGTINLIRPSMGSWVNYGLGSENENLPGFISIGPSMGNGGPRNYSNAFLPSVYQGTPIGRAGIPAKDSTIKNITAPGVD</sequence>
<feature type="non-terminal residue" evidence="1">
    <location>
        <position position="234"/>
    </location>
</feature>
<organism evidence="1">
    <name type="scientific">marine metagenome</name>
    <dbReference type="NCBI Taxonomy" id="408172"/>
    <lineage>
        <taxon>unclassified sequences</taxon>
        <taxon>metagenomes</taxon>
        <taxon>ecological metagenomes</taxon>
    </lineage>
</organism>
<gene>
    <name evidence="1" type="ORF">METZ01_LOCUS365878</name>
</gene>